<keyword evidence="2" id="KW-1185">Reference proteome</keyword>
<gene>
    <name evidence="1" type="ORF">OEA41_005320</name>
</gene>
<comment type="caution">
    <text evidence="1">The sequence shown here is derived from an EMBL/GenBank/DDBJ whole genome shotgun (WGS) entry which is preliminary data.</text>
</comment>
<dbReference type="Proteomes" id="UP001276659">
    <property type="component" value="Unassembled WGS sequence"/>
</dbReference>
<reference evidence="1" key="1">
    <citation type="submission" date="2022-11" db="EMBL/GenBank/DDBJ databases">
        <title>Chromosomal genome sequence assembly and mating type (MAT) locus characterization of the leprose asexual lichenized fungus Lepraria neglecta (Nyl.) Erichsen.</title>
        <authorList>
            <person name="Allen J.L."/>
            <person name="Pfeffer B."/>
        </authorList>
    </citation>
    <scope>NUCLEOTIDE SEQUENCE</scope>
    <source>
        <strain evidence="1">Allen 5258</strain>
    </source>
</reference>
<sequence length="165" mass="18875">MPYRANRPSTITPPPIIYHYHNSQAQCQSCSPVTPGEMCFNCSQISSILLTPAEVRRLSAFAIAYFSDFSRIEAKLKRKARASLEAKKRAFQLREQQFTDMIVHDRAFHHQFAEIKDLLRARASDAAFQNELNEFYDLFSAKKSPEKDDPIYGNDKEVLIISVAT</sequence>
<accession>A0AAD9Z205</accession>
<name>A0AAD9Z205_9LECA</name>
<evidence type="ECO:0000313" key="1">
    <source>
        <dbReference type="EMBL" id="KAK3168872.1"/>
    </source>
</evidence>
<dbReference type="EMBL" id="JASNWA010000010">
    <property type="protein sequence ID" value="KAK3168872.1"/>
    <property type="molecule type" value="Genomic_DNA"/>
</dbReference>
<organism evidence="1 2">
    <name type="scientific">Lepraria neglecta</name>
    <dbReference type="NCBI Taxonomy" id="209136"/>
    <lineage>
        <taxon>Eukaryota</taxon>
        <taxon>Fungi</taxon>
        <taxon>Dikarya</taxon>
        <taxon>Ascomycota</taxon>
        <taxon>Pezizomycotina</taxon>
        <taxon>Lecanoromycetes</taxon>
        <taxon>OSLEUM clade</taxon>
        <taxon>Lecanoromycetidae</taxon>
        <taxon>Lecanorales</taxon>
        <taxon>Lecanorineae</taxon>
        <taxon>Stereocaulaceae</taxon>
        <taxon>Lepraria</taxon>
    </lineage>
</organism>
<protein>
    <submittedName>
        <fullName evidence="1">Uncharacterized protein</fullName>
    </submittedName>
</protein>
<dbReference type="AlphaFoldDB" id="A0AAD9Z205"/>
<proteinExistence type="predicted"/>
<evidence type="ECO:0000313" key="2">
    <source>
        <dbReference type="Proteomes" id="UP001276659"/>
    </source>
</evidence>